<reference evidence="2 3" key="1">
    <citation type="submission" date="2019-03" db="EMBL/GenBank/DDBJ databases">
        <title>Single cell metagenomics reveals metabolic interactions within the superorganism composed of flagellate Streblomastix strix and complex community of Bacteroidetes bacteria on its surface.</title>
        <authorList>
            <person name="Treitli S.C."/>
            <person name="Kolisko M."/>
            <person name="Husnik F."/>
            <person name="Keeling P."/>
            <person name="Hampl V."/>
        </authorList>
    </citation>
    <scope>NUCLEOTIDE SEQUENCE [LARGE SCALE GENOMIC DNA]</scope>
    <source>
        <strain evidence="2">ST1C</strain>
    </source>
</reference>
<accession>A0A5J4WQW5</accession>
<evidence type="ECO:0000313" key="2">
    <source>
        <dbReference type="EMBL" id="KAA6397527.1"/>
    </source>
</evidence>
<evidence type="ECO:0000313" key="3">
    <source>
        <dbReference type="Proteomes" id="UP000324800"/>
    </source>
</evidence>
<dbReference type="Proteomes" id="UP000324800">
    <property type="component" value="Unassembled WGS sequence"/>
</dbReference>
<evidence type="ECO:0000256" key="1">
    <source>
        <dbReference type="SAM" id="Phobius"/>
    </source>
</evidence>
<keyword evidence="1" id="KW-0472">Membrane</keyword>
<gene>
    <name evidence="2" type="ORF">EZS28_006947</name>
</gene>
<name>A0A5J4WQW5_9EUKA</name>
<dbReference type="EMBL" id="SNRW01001159">
    <property type="protein sequence ID" value="KAA6397527.1"/>
    <property type="molecule type" value="Genomic_DNA"/>
</dbReference>
<feature type="transmembrane region" description="Helical" evidence="1">
    <location>
        <begin position="198"/>
        <end position="225"/>
    </location>
</feature>
<comment type="caution">
    <text evidence="2">The sequence shown here is derived from an EMBL/GenBank/DDBJ whole genome shotgun (WGS) entry which is preliminary data.</text>
</comment>
<organism evidence="2 3">
    <name type="scientific">Streblomastix strix</name>
    <dbReference type="NCBI Taxonomy" id="222440"/>
    <lineage>
        <taxon>Eukaryota</taxon>
        <taxon>Metamonada</taxon>
        <taxon>Preaxostyla</taxon>
        <taxon>Oxymonadida</taxon>
        <taxon>Streblomastigidae</taxon>
        <taxon>Streblomastix</taxon>
    </lineage>
</organism>
<dbReference type="AlphaFoldDB" id="A0A5J4WQW5"/>
<sequence length="229" mass="25432">MTFPLKVNVFPSADIINPLLASNSQPDFDMIKHNGFIFAFPSVPVIHQLSIDPEFEYGSQPNQILLHQLSIDLIIRIPSLYVPSTDGFTYINLPNVFIPVIVQSVLTSTNPFPFNANVLPSADIYKLLLQSPAQDVTSIIKPQELLIPIFGEVNIDHYPSISPVLDVLLHPNQIDELPVFVTDLAILKPSSQLVAVGFIYILSFYVNGALIVVNAFEVVGLWLYYLASQ</sequence>
<protein>
    <submittedName>
        <fullName evidence="2">Uncharacterized protein</fullName>
    </submittedName>
</protein>
<keyword evidence="1" id="KW-1133">Transmembrane helix</keyword>
<proteinExistence type="predicted"/>
<keyword evidence="1" id="KW-0812">Transmembrane</keyword>